<dbReference type="RefSeq" id="WP_013291490.1">
    <property type="nucleotide sequence ID" value="NC_014392.1"/>
</dbReference>
<dbReference type="AlphaFoldDB" id="D9THM1"/>
<protein>
    <recommendedName>
        <fullName evidence="3">TerY-C metal binding domain-containing protein</fullName>
    </recommendedName>
</protein>
<dbReference type="OrthoDB" id="2427445at2"/>
<gene>
    <name evidence="1" type="ordered locus">COB47_2254</name>
</gene>
<organism evidence="1 2">
    <name type="scientific">Caldicellulosiruptor obsidiansis (strain ATCC BAA-2073 / JCM 16842 / OB47)</name>
    <dbReference type="NCBI Taxonomy" id="608506"/>
    <lineage>
        <taxon>Bacteria</taxon>
        <taxon>Bacillati</taxon>
        <taxon>Bacillota</taxon>
        <taxon>Bacillota incertae sedis</taxon>
        <taxon>Caldicellulosiruptorales</taxon>
        <taxon>Caldicellulosiruptoraceae</taxon>
        <taxon>Caldicellulosiruptor</taxon>
    </lineage>
</organism>
<evidence type="ECO:0000313" key="2">
    <source>
        <dbReference type="Proteomes" id="UP000000347"/>
    </source>
</evidence>
<proteinExistence type="predicted"/>
<dbReference type="HOGENOM" id="CLU_2286274_0_0_9"/>
<evidence type="ECO:0008006" key="3">
    <source>
        <dbReference type="Google" id="ProtNLM"/>
    </source>
</evidence>
<sequence>MNNNNEKELFNENTNDLILSIINFLENQKQYITNPKADLSIKFSEDNIYTSKSCPFCGSASEYDMEYDSYYCPECNVWLEPICGSEDCMFCANRPERPLLK</sequence>
<dbReference type="EMBL" id="CP002164">
    <property type="protein sequence ID" value="ADL43496.1"/>
    <property type="molecule type" value="Genomic_DNA"/>
</dbReference>
<keyword evidence="2" id="KW-1185">Reference proteome</keyword>
<dbReference type="Proteomes" id="UP000000347">
    <property type="component" value="Chromosome"/>
</dbReference>
<evidence type="ECO:0000313" key="1">
    <source>
        <dbReference type="EMBL" id="ADL43496.1"/>
    </source>
</evidence>
<accession>D9THM1</accession>
<dbReference type="KEGG" id="cob:COB47_2254"/>
<reference evidence="1 2" key="1">
    <citation type="journal article" date="2010" name="J. Bacteriol.">
        <title>Complete genome sequence of the cellulolytic thermophile Caldicellulosiruptor obsidiansis OB47T.</title>
        <authorList>
            <person name="Elkins J.G."/>
            <person name="Lochner A."/>
            <person name="Hamilton-Brehm S.D."/>
            <person name="Davenport K.W."/>
            <person name="Podar M."/>
            <person name="Brown S.D."/>
            <person name="Land M.L."/>
            <person name="Hauser L.J."/>
            <person name="Klingeman D.M."/>
            <person name="Raman B."/>
            <person name="Goodwin L.A."/>
            <person name="Tapia R."/>
            <person name="Meincke L.J."/>
            <person name="Detter J.C."/>
            <person name="Bruce D.C."/>
            <person name="Han C.S."/>
            <person name="Palumbo A.V."/>
            <person name="Cottingham R.W."/>
            <person name="Keller M."/>
            <person name="Graham D.E."/>
        </authorList>
    </citation>
    <scope>NUCLEOTIDE SEQUENCE [LARGE SCALE GENOMIC DNA]</scope>
    <source>
        <strain evidence="2">ATCC BAA-2073 / strain OB47</strain>
    </source>
</reference>
<name>D9THM1_CALOO</name>